<dbReference type="Proteomes" id="UP000012092">
    <property type="component" value="Unassembled WGS sequence"/>
</dbReference>
<organism evidence="1 2">
    <name type="scientific">Leptospira interrogans serovar Icterohaemorrhagiae str. Verdun HP</name>
    <dbReference type="NCBI Taxonomy" id="1049910"/>
    <lineage>
        <taxon>Bacteria</taxon>
        <taxon>Pseudomonadati</taxon>
        <taxon>Spirochaetota</taxon>
        <taxon>Spirochaetia</taxon>
        <taxon>Leptospirales</taxon>
        <taxon>Leptospiraceae</taxon>
        <taxon>Leptospira</taxon>
    </lineage>
</organism>
<reference evidence="1 2" key="1">
    <citation type="submission" date="2013-01" db="EMBL/GenBank/DDBJ databases">
        <authorList>
            <person name="Harkins D.M."/>
            <person name="Durkin A.S."/>
            <person name="Brinkac L.M."/>
            <person name="Haft D.H."/>
            <person name="Selengut J.D."/>
            <person name="Sanka R."/>
            <person name="DePew J."/>
            <person name="Purushe J."/>
            <person name="Picardeau M."/>
            <person name="Werts C."/>
            <person name="Goarant C."/>
            <person name="Vinetz J.M."/>
            <person name="Sutton G.G."/>
            <person name="Nierman W.C."/>
            <person name="Fouts D.E."/>
        </authorList>
    </citation>
    <scope>NUCLEOTIDE SEQUENCE [LARGE SCALE GENOMIC DNA]</scope>
    <source>
        <strain evidence="1 2">Verdun HP</strain>
    </source>
</reference>
<sequence length="33" mass="3956">MVHFNTTEANGELIFNNSNRIPDFKFKRNIMKK</sequence>
<evidence type="ECO:0000313" key="1">
    <source>
        <dbReference type="EMBL" id="EMO04487.1"/>
    </source>
</evidence>
<proteinExistence type="predicted"/>
<protein>
    <submittedName>
        <fullName evidence="1">Uncharacterized protein</fullName>
    </submittedName>
</protein>
<name>M6R8M7_LEPIR</name>
<feature type="non-terminal residue" evidence="1">
    <location>
        <position position="33"/>
    </location>
</feature>
<accession>M6R8M7</accession>
<dbReference type="AlphaFoldDB" id="M6R8M7"/>
<dbReference type="EMBL" id="AHNZ02000640">
    <property type="protein sequence ID" value="EMO04487.1"/>
    <property type="molecule type" value="Genomic_DNA"/>
</dbReference>
<gene>
    <name evidence="1" type="ORF">LEP1GSC116_0698</name>
</gene>
<evidence type="ECO:0000313" key="2">
    <source>
        <dbReference type="Proteomes" id="UP000012092"/>
    </source>
</evidence>
<comment type="caution">
    <text evidence="1">The sequence shown here is derived from an EMBL/GenBank/DDBJ whole genome shotgun (WGS) entry which is preliminary data.</text>
</comment>